<keyword evidence="5" id="KW-1185">Reference proteome</keyword>
<evidence type="ECO:0000313" key="3">
    <source>
        <dbReference type="EMBL" id="EKX42618.1"/>
    </source>
</evidence>
<feature type="region of interest" description="Disordered" evidence="2">
    <location>
        <begin position="1"/>
        <end position="37"/>
    </location>
</feature>
<dbReference type="RefSeq" id="XP_005829598.1">
    <property type="nucleotide sequence ID" value="XM_005829541.1"/>
</dbReference>
<dbReference type="AlphaFoldDB" id="L1J263"/>
<evidence type="ECO:0000313" key="4">
    <source>
        <dbReference type="EnsemblProtists" id="EKX42618"/>
    </source>
</evidence>
<dbReference type="EnsemblProtists" id="EKX42618">
    <property type="protein sequence ID" value="EKX42618"/>
    <property type="gene ID" value="GUITHDRAFT_141040"/>
</dbReference>
<dbReference type="GeneID" id="17299355"/>
<dbReference type="Proteomes" id="UP000011087">
    <property type="component" value="Unassembled WGS sequence"/>
</dbReference>
<reference evidence="4" key="3">
    <citation type="submission" date="2015-06" db="UniProtKB">
        <authorList>
            <consortium name="EnsemblProtists"/>
        </authorList>
    </citation>
    <scope>IDENTIFICATION</scope>
</reference>
<sequence>MLKIPHGAKADHASSKEIPRVQEQKSKPSLQADQCHDKRSGARLLFRDKRGKSISNDHCTCNEEKVQNKGLWAFAHSPASVEENGRERKSKTDHVYKKKGRYWNFRNERRFKPMFLHNKGFSLFDVVGGSTESKLINQVFSLTTELNYVRAQLNSLQPCLALDAEEGKKPQEAFCCAHENPIDSILRQEFIENPSFVMHQTKLQMLQSKLEEKMLECKMQSKQIEELKIEAQKNSASLREVSELESKFQQCMESLAMAESQVSQASKCFERIESTELIVSDLEHTTTRLAQSLENADEKLDSKYQEVVIGIERLESTMESLHRCMLVEQETTCSQLEQFRASMIQQEASHAKEVEVLKSESKMNQSQLSNMLWELETYVNQCNTQEVALSHMQRQCVKLQAELSESLKDKAALKEQLKQMSEQLAEAQNRCSEMERDREQERMEIINYNQEIQNLGDMDDDDLSDVGEDVERSMAYFDSCCESSKRISHHDILAMFVSHGSNVAESMNHRIEACIVQSDETIKTLQSVAADSKAHALQDMKSSAATESSDSPTGDFVDVILRRMRKNGEIADDTLQVMDELQQQFFANEEKPSTKNGEPVVQDSSLEELVMEQVKELNR</sequence>
<feature type="coiled-coil region" evidence="1">
    <location>
        <begin position="210"/>
        <end position="261"/>
    </location>
</feature>
<reference evidence="5" key="2">
    <citation type="submission" date="2012-11" db="EMBL/GenBank/DDBJ databases">
        <authorList>
            <person name="Kuo A."/>
            <person name="Curtis B.A."/>
            <person name="Tanifuji G."/>
            <person name="Burki F."/>
            <person name="Gruber A."/>
            <person name="Irimia M."/>
            <person name="Maruyama S."/>
            <person name="Arias M.C."/>
            <person name="Ball S.G."/>
            <person name="Gile G.H."/>
            <person name="Hirakawa Y."/>
            <person name="Hopkins J.F."/>
            <person name="Rensing S.A."/>
            <person name="Schmutz J."/>
            <person name="Symeonidi A."/>
            <person name="Elias M."/>
            <person name="Eveleigh R.J."/>
            <person name="Herman E.K."/>
            <person name="Klute M.J."/>
            <person name="Nakayama T."/>
            <person name="Obornik M."/>
            <person name="Reyes-Prieto A."/>
            <person name="Armbrust E.V."/>
            <person name="Aves S.J."/>
            <person name="Beiko R.G."/>
            <person name="Coutinho P."/>
            <person name="Dacks J.B."/>
            <person name="Durnford D.G."/>
            <person name="Fast N.M."/>
            <person name="Green B.R."/>
            <person name="Grisdale C."/>
            <person name="Hempe F."/>
            <person name="Henrissat B."/>
            <person name="Hoppner M.P."/>
            <person name="Ishida K.-I."/>
            <person name="Kim E."/>
            <person name="Koreny L."/>
            <person name="Kroth P.G."/>
            <person name="Liu Y."/>
            <person name="Malik S.-B."/>
            <person name="Maier U.G."/>
            <person name="McRose D."/>
            <person name="Mock T."/>
            <person name="Neilson J.A."/>
            <person name="Onodera N.T."/>
            <person name="Poole A.M."/>
            <person name="Pritham E.J."/>
            <person name="Richards T.A."/>
            <person name="Rocap G."/>
            <person name="Roy S.W."/>
            <person name="Sarai C."/>
            <person name="Schaack S."/>
            <person name="Shirato S."/>
            <person name="Slamovits C.H."/>
            <person name="Spencer D.F."/>
            <person name="Suzuki S."/>
            <person name="Worden A.Z."/>
            <person name="Zauner S."/>
            <person name="Barry K."/>
            <person name="Bell C."/>
            <person name="Bharti A.K."/>
            <person name="Crow J.A."/>
            <person name="Grimwood J."/>
            <person name="Kramer R."/>
            <person name="Lindquist E."/>
            <person name="Lucas S."/>
            <person name="Salamov A."/>
            <person name="McFadden G.I."/>
            <person name="Lane C.E."/>
            <person name="Keeling P.J."/>
            <person name="Gray M.W."/>
            <person name="Grigoriev I.V."/>
            <person name="Archibald J.M."/>
        </authorList>
    </citation>
    <scope>NUCLEOTIDE SEQUENCE</scope>
    <source>
        <strain evidence="5">CCMP2712</strain>
    </source>
</reference>
<dbReference type="EMBL" id="JH993015">
    <property type="protein sequence ID" value="EKX42618.1"/>
    <property type="molecule type" value="Genomic_DNA"/>
</dbReference>
<evidence type="ECO:0000256" key="1">
    <source>
        <dbReference type="SAM" id="Coils"/>
    </source>
</evidence>
<evidence type="ECO:0000313" key="5">
    <source>
        <dbReference type="Proteomes" id="UP000011087"/>
    </source>
</evidence>
<dbReference type="KEGG" id="gtt:GUITHDRAFT_141040"/>
<accession>L1J263</accession>
<protein>
    <submittedName>
        <fullName evidence="3 4">Uncharacterized protein</fullName>
    </submittedName>
</protein>
<feature type="compositionally biased region" description="Basic and acidic residues" evidence="2">
    <location>
        <begin position="8"/>
        <end position="26"/>
    </location>
</feature>
<keyword evidence="1" id="KW-0175">Coiled coil</keyword>
<evidence type="ECO:0000256" key="2">
    <source>
        <dbReference type="SAM" id="MobiDB-lite"/>
    </source>
</evidence>
<feature type="region of interest" description="Disordered" evidence="2">
    <location>
        <begin position="586"/>
        <end position="607"/>
    </location>
</feature>
<feature type="coiled-coil region" evidence="1">
    <location>
        <begin position="389"/>
        <end position="458"/>
    </location>
</feature>
<name>L1J263_GUITC</name>
<organism evidence="3">
    <name type="scientific">Guillardia theta (strain CCMP2712)</name>
    <name type="common">Cryptophyte</name>
    <dbReference type="NCBI Taxonomy" id="905079"/>
    <lineage>
        <taxon>Eukaryota</taxon>
        <taxon>Cryptophyceae</taxon>
        <taxon>Pyrenomonadales</taxon>
        <taxon>Geminigeraceae</taxon>
        <taxon>Guillardia</taxon>
    </lineage>
</organism>
<gene>
    <name evidence="3" type="ORF">GUITHDRAFT_141040</name>
</gene>
<dbReference type="PaxDb" id="55529-EKX42618"/>
<dbReference type="HOGENOM" id="CLU_441768_0_0_1"/>
<reference evidence="3 5" key="1">
    <citation type="journal article" date="2012" name="Nature">
        <title>Algal genomes reveal evolutionary mosaicism and the fate of nucleomorphs.</title>
        <authorList>
            <consortium name="DOE Joint Genome Institute"/>
            <person name="Curtis B.A."/>
            <person name="Tanifuji G."/>
            <person name="Burki F."/>
            <person name="Gruber A."/>
            <person name="Irimia M."/>
            <person name="Maruyama S."/>
            <person name="Arias M.C."/>
            <person name="Ball S.G."/>
            <person name="Gile G.H."/>
            <person name="Hirakawa Y."/>
            <person name="Hopkins J.F."/>
            <person name="Kuo A."/>
            <person name="Rensing S.A."/>
            <person name="Schmutz J."/>
            <person name="Symeonidi A."/>
            <person name="Elias M."/>
            <person name="Eveleigh R.J."/>
            <person name="Herman E.K."/>
            <person name="Klute M.J."/>
            <person name="Nakayama T."/>
            <person name="Obornik M."/>
            <person name="Reyes-Prieto A."/>
            <person name="Armbrust E.V."/>
            <person name="Aves S.J."/>
            <person name="Beiko R.G."/>
            <person name="Coutinho P."/>
            <person name="Dacks J.B."/>
            <person name="Durnford D.G."/>
            <person name="Fast N.M."/>
            <person name="Green B.R."/>
            <person name="Grisdale C.J."/>
            <person name="Hempel F."/>
            <person name="Henrissat B."/>
            <person name="Hoppner M.P."/>
            <person name="Ishida K."/>
            <person name="Kim E."/>
            <person name="Koreny L."/>
            <person name="Kroth P.G."/>
            <person name="Liu Y."/>
            <person name="Malik S.B."/>
            <person name="Maier U.G."/>
            <person name="McRose D."/>
            <person name="Mock T."/>
            <person name="Neilson J.A."/>
            <person name="Onodera N.T."/>
            <person name="Poole A.M."/>
            <person name="Pritham E.J."/>
            <person name="Richards T.A."/>
            <person name="Rocap G."/>
            <person name="Roy S.W."/>
            <person name="Sarai C."/>
            <person name="Schaack S."/>
            <person name="Shirato S."/>
            <person name="Slamovits C.H."/>
            <person name="Spencer D.F."/>
            <person name="Suzuki S."/>
            <person name="Worden A.Z."/>
            <person name="Zauner S."/>
            <person name="Barry K."/>
            <person name="Bell C."/>
            <person name="Bharti A.K."/>
            <person name="Crow J.A."/>
            <person name="Grimwood J."/>
            <person name="Kramer R."/>
            <person name="Lindquist E."/>
            <person name="Lucas S."/>
            <person name="Salamov A."/>
            <person name="McFadden G.I."/>
            <person name="Lane C.E."/>
            <person name="Keeling P.J."/>
            <person name="Gray M.W."/>
            <person name="Grigoriev I.V."/>
            <person name="Archibald J.M."/>
        </authorList>
    </citation>
    <scope>NUCLEOTIDE SEQUENCE</scope>
    <source>
        <strain evidence="3 5">CCMP2712</strain>
    </source>
</reference>
<proteinExistence type="predicted"/>